<feature type="region of interest" description="Disordered" evidence="1">
    <location>
        <begin position="100"/>
        <end position="120"/>
    </location>
</feature>
<dbReference type="AlphaFoldDB" id="A0AAD7BGY4"/>
<keyword evidence="4" id="KW-1185">Reference proteome</keyword>
<gene>
    <name evidence="3" type="ORF">FB45DRAFT_1033116</name>
</gene>
<comment type="caution">
    <text evidence="3">The sequence shown here is derived from an EMBL/GenBank/DDBJ whole genome shotgun (WGS) entry which is preliminary data.</text>
</comment>
<reference evidence="3" key="1">
    <citation type="submission" date="2023-03" db="EMBL/GenBank/DDBJ databases">
        <title>Massive genome expansion in bonnet fungi (Mycena s.s.) driven by repeated elements and novel gene families across ecological guilds.</title>
        <authorList>
            <consortium name="Lawrence Berkeley National Laboratory"/>
            <person name="Harder C.B."/>
            <person name="Miyauchi S."/>
            <person name="Viragh M."/>
            <person name="Kuo A."/>
            <person name="Thoen E."/>
            <person name="Andreopoulos B."/>
            <person name="Lu D."/>
            <person name="Skrede I."/>
            <person name="Drula E."/>
            <person name="Henrissat B."/>
            <person name="Morin E."/>
            <person name="Kohler A."/>
            <person name="Barry K."/>
            <person name="LaButti K."/>
            <person name="Morin E."/>
            <person name="Salamov A."/>
            <person name="Lipzen A."/>
            <person name="Mereny Z."/>
            <person name="Hegedus B."/>
            <person name="Baldrian P."/>
            <person name="Stursova M."/>
            <person name="Weitz H."/>
            <person name="Taylor A."/>
            <person name="Grigoriev I.V."/>
            <person name="Nagy L.G."/>
            <person name="Martin F."/>
            <person name="Kauserud H."/>
        </authorList>
    </citation>
    <scope>NUCLEOTIDE SEQUENCE</scope>
    <source>
        <strain evidence="3">9284</strain>
    </source>
</reference>
<evidence type="ECO:0000313" key="4">
    <source>
        <dbReference type="Proteomes" id="UP001221142"/>
    </source>
</evidence>
<keyword evidence="2" id="KW-0812">Transmembrane</keyword>
<sequence>MDLSDALMSSVQVRQPVSVKLFSRHLKELGNASSNADSGEWGCWTPNTHIARVVAQHRSSSTIEADIPWDLVAGLIVAFIVIPTLASGCYWYRYRRRRPRSDYSPRTSTDTAVPPPMTPMRALTSLYPPTPLVWDRRRSESGCYRRLFGQGYAPIDSCSPSEYNLPLTHPTIPIPNRLGSSGPGVSKAEMSVA</sequence>
<evidence type="ECO:0000256" key="2">
    <source>
        <dbReference type="SAM" id="Phobius"/>
    </source>
</evidence>
<accession>A0AAD7BGY4</accession>
<dbReference type="Proteomes" id="UP001221142">
    <property type="component" value="Unassembled WGS sequence"/>
</dbReference>
<organism evidence="3 4">
    <name type="scientific">Roridomyces roridus</name>
    <dbReference type="NCBI Taxonomy" id="1738132"/>
    <lineage>
        <taxon>Eukaryota</taxon>
        <taxon>Fungi</taxon>
        <taxon>Dikarya</taxon>
        <taxon>Basidiomycota</taxon>
        <taxon>Agaricomycotina</taxon>
        <taxon>Agaricomycetes</taxon>
        <taxon>Agaricomycetidae</taxon>
        <taxon>Agaricales</taxon>
        <taxon>Marasmiineae</taxon>
        <taxon>Mycenaceae</taxon>
        <taxon>Roridomyces</taxon>
    </lineage>
</organism>
<feature type="transmembrane region" description="Helical" evidence="2">
    <location>
        <begin position="71"/>
        <end position="92"/>
    </location>
</feature>
<feature type="region of interest" description="Disordered" evidence="1">
    <location>
        <begin position="174"/>
        <end position="193"/>
    </location>
</feature>
<evidence type="ECO:0000256" key="1">
    <source>
        <dbReference type="SAM" id="MobiDB-lite"/>
    </source>
</evidence>
<keyword evidence="2" id="KW-0472">Membrane</keyword>
<proteinExistence type="predicted"/>
<protein>
    <submittedName>
        <fullName evidence="3">Uncharacterized protein</fullName>
    </submittedName>
</protein>
<keyword evidence="2" id="KW-1133">Transmembrane helix</keyword>
<dbReference type="EMBL" id="JARKIF010000017">
    <property type="protein sequence ID" value="KAJ7620446.1"/>
    <property type="molecule type" value="Genomic_DNA"/>
</dbReference>
<evidence type="ECO:0000313" key="3">
    <source>
        <dbReference type="EMBL" id="KAJ7620446.1"/>
    </source>
</evidence>
<name>A0AAD7BGY4_9AGAR</name>